<accession>A0A0S1ST14</accession>
<organism evidence="2 3">
    <name type="scientific">Candidatus Peribacter riflensis</name>
    <dbReference type="NCBI Taxonomy" id="1735162"/>
    <lineage>
        <taxon>Bacteria</taxon>
        <taxon>Candidatus Peregrinibacteriota</taxon>
        <taxon>Candidatus Peribacteria</taxon>
        <taxon>Candidatus Peribacterales</taxon>
        <taxon>Candidatus Peribacteraceae</taxon>
        <taxon>Candidatus Peribacter</taxon>
    </lineage>
</organism>
<dbReference type="EMBL" id="CP013065">
    <property type="protein sequence ID" value="ALM13583.1"/>
    <property type="molecule type" value="Genomic_DNA"/>
</dbReference>
<accession>A0A0S1SJB2</accession>
<dbReference type="InterPro" id="IPR012337">
    <property type="entry name" value="RNaseH-like_sf"/>
</dbReference>
<dbReference type="PROSITE" id="PS50879">
    <property type="entry name" value="RNASE_H_1"/>
    <property type="match status" value="1"/>
</dbReference>
<reference evidence="2 3" key="2">
    <citation type="journal article" date="2016" name="PeerJ">
        <title>Analysis of five complete genome sequences for members of the class Peribacteria in the recently recognized Peregrinibacteria bacterial phylum.</title>
        <authorList>
            <person name="Anantharaman K."/>
            <person name="Brown C.T."/>
            <person name="Burstein D."/>
            <person name="Castelle C.J."/>
            <person name="Probst A.J."/>
            <person name="Thomas B.C."/>
            <person name="Williams K.H."/>
            <person name="Banfield J.F."/>
        </authorList>
    </citation>
    <scope>NUCLEOTIDE SEQUENCE [LARGE SCALE GENOMIC DNA]</scope>
    <source>
        <strain evidence="2">RIFOXYD1_FULL_PER-ii_59_16</strain>
    </source>
</reference>
<evidence type="ECO:0000313" key="3">
    <source>
        <dbReference type="Proteomes" id="UP000069135"/>
    </source>
</evidence>
<dbReference type="GO" id="GO:0004523">
    <property type="term" value="F:RNA-DNA hybrid ribonuclease activity"/>
    <property type="evidence" value="ECO:0007669"/>
    <property type="project" value="InterPro"/>
</dbReference>
<protein>
    <submittedName>
        <fullName evidence="2">Ribonuclease HI</fullName>
    </submittedName>
</protein>
<dbReference type="CDD" id="cd09279">
    <property type="entry name" value="RNase_HI_like"/>
    <property type="match status" value="1"/>
</dbReference>
<reference evidence="3" key="1">
    <citation type="submission" date="2015-10" db="EMBL/GenBank/DDBJ databases">
        <title>Analysis of five complete genome sequences for members of the class Peribacteria in the recently recognized Peregrinibacteria bacterial phylum.</title>
        <authorList>
            <person name="Anantharaman K."/>
            <person name="Brown C.T."/>
            <person name="Burstein D."/>
            <person name="Castelle C.J."/>
            <person name="Probst A.J."/>
            <person name="Thomas B.C."/>
            <person name="Williams K.H."/>
            <person name="Banfield J.F."/>
        </authorList>
    </citation>
    <scope>NUCLEOTIDE SEQUENCE [LARGE SCALE GENOMIC DNA]</scope>
</reference>
<dbReference type="PANTHER" id="PTHR46387:SF2">
    <property type="entry name" value="RIBONUCLEASE HI"/>
    <property type="match status" value="1"/>
</dbReference>
<dbReference type="Gene3D" id="3.30.420.10">
    <property type="entry name" value="Ribonuclease H-like superfamily/Ribonuclease H"/>
    <property type="match status" value="1"/>
</dbReference>
<accession>A0A0S1SNE4</accession>
<dbReference type="SUPFAM" id="SSF53098">
    <property type="entry name" value="Ribonuclease H-like"/>
    <property type="match status" value="1"/>
</dbReference>
<accession>A0A0S1SJ13</accession>
<dbReference type="GO" id="GO:0003676">
    <property type="term" value="F:nucleic acid binding"/>
    <property type="evidence" value="ECO:0007669"/>
    <property type="project" value="InterPro"/>
</dbReference>
<feature type="domain" description="RNase H type-1" evidence="1">
    <location>
        <begin position="60"/>
        <end position="192"/>
    </location>
</feature>
<dbReference type="Proteomes" id="UP000069135">
    <property type="component" value="Chromosome"/>
</dbReference>
<dbReference type="Pfam" id="PF13456">
    <property type="entry name" value="RVT_3"/>
    <property type="match status" value="1"/>
</dbReference>
<proteinExistence type="predicted"/>
<gene>
    <name evidence="2" type="ORF">PeribacterD1_0916</name>
</gene>
<dbReference type="InterPro" id="IPR036397">
    <property type="entry name" value="RNaseH_sf"/>
</dbReference>
<dbReference type="InterPro" id="IPR002156">
    <property type="entry name" value="RNaseH_domain"/>
</dbReference>
<evidence type="ECO:0000313" key="2">
    <source>
        <dbReference type="EMBL" id="ALM13583.1"/>
    </source>
</evidence>
<sequence length="208" mass="23579">MRDTPALHWCAVTRIPAALERRLQQIFPRVKEREQFVADLITRELESPQKQLGMDQPESVGGTLHLFTDGGSRGNPGQAAVGCILEDPTRGVTLREHAERIGVETNNVAEYRALITGLKIAKHYHPNRLVCHLDSELIVRQLNGQYQVRMAHLKPFIEEIQTLSQDFHSITFKHIPRSDNFRADALVNKALDEHPAPKYESPRKGLQP</sequence>
<name>A0A0S1ST14_9BACT</name>
<dbReference type="PANTHER" id="PTHR46387">
    <property type="entry name" value="POLYNUCLEOTIDYL TRANSFERASE, RIBONUCLEASE H-LIKE SUPERFAMILY PROTEIN"/>
    <property type="match status" value="1"/>
</dbReference>
<accession>A0A0S1SVQ4</accession>
<dbReference type="STRING" id="1735162.PeribacterB2_0918"/>
<evidence type="ECO:0000259" key="1">
    <source>
        <dbReference type="PROSITE" id="PS50879"/>
    </source>
</evidence>
<dbReference type="AlphaFoldDB" id="A0A0S1ST14"/>
<dbReference type="KEGG" id="prf:PeribacterA2_0916"/>